<organism evidence="1 2">
    <name type="scientific">Paragemmobacter ruber</name>
    <dbReference type="NCBI Taxonomy" id="1985673"/>
    <lineage>
        <taxon>Bacteria</taxon>
        <taxon>Pseudomonadati</taxon>
        <taxon>Pseudomonadota</taxon>
        <taxon>Alphaproteobacteria</taxon>
        <taxon>Rhodobacterales</taxon>
        <taxon>Paracoccaceae</taxon>
        <taxon>Paragemmobacter</taxon>
    </lineage>
</organism>
<proteinExistence type="predicted"/>
<sequence length="105" mass="11840">MFLSFSDMPKMVGMTAAPACAAAFWQREKRGFQREKWPSQISTIGRVAVWACSFSIFGGQLPIWLREGQMLLASRIPPRWAGFLRESISKVPLTVGYCRIDANNL</sequence>
<accession>A0ABW9Y2W4</accession>
<dbReference type="EMBL" id="JAAATW010000001">
    <property type="protein sequence ID" value="NBE06569.1"/>
    <property type="molecule type" value="Genomic_DNA"/>
</dbReference>
<keyword evidence="2" id="KW-1185">Reference proteome</keyword>
<name>A0ABW9Y2W4_9RHOB</name>
<dbReference type="Proteomes" id="UP001517376">
    <property type="component" value="Unassembled WGS sequence"/>
</dbReference>
<evidence type="ECO:0000313" key="2">
    <source>
        <dbReference type="Proteomes" id="UP001517376"/>
    </source>
</evidence>
<protein>
    <submittedName>
        <fullName evidence="1">Uncharacterized protein</fullName>
    </submittedName>
</protein>
<reference evidence="2" key="1">
    <citation type="submission" date="2020-01" db="EMBL/GenBank/DDBJ databases">
        <title>Sphingomonas sp. strain CSW-10.</title>
        <authorList>
            <person name="Chen W.-M."/>
        </authorList>
    </citation>
    <scope>NUCLEOTIDE SEQUENCE [LARGE SCALE GENOMIC DNA]</scope>
    <source>
        <strain evidence="2">CCP-1</strain>
    </source>
</reference>
<comment type="caution">
    <text evidence="1">The sequence shown here is derived from an EMBL/GenBank/DDBJ whole genome shotgun (WGS) entry which is preliminary data.</text>
</comment>
<gene>
    <name evidence="1" type="ORF">GU920_03430</name>
</gene>
<evidence type="ECO:0000313" key="1">
    <source>
        <dbReference type="EMBL" id="NBE06569.1"/>
    </source>
</evidence>